<evidence type="ECO:0000256" key="6">
    <source>
        <dbReference type="ARBA" id="ARBA00024209"/>
    </source>
</evidence>
<reference evidence="10" key="1">
    <citation type="submission" date="2020-10" db="EMBL/GenBank/DDBJ databases">
        <authorList>
            <person name="Han B."/>
            <person name="Lu T."/>
            <person name="Zhao Q."/>
            <person name="Huang X."/>
            <person name="Zhao Y."/>
        </authorList>
    </citation>
    <scope>NUCLEOTIDE SEQUENCE</scope>
</reference>
<evidence type="ECO:0000256" key="7">
    <source>
        <dbReference type="PROSITE-ProRule" id="PRU00175"/>
    </source>
</evidence>
<comment type="catalytic activity">
    <reaction evidence="1">
        <text>S-ubiquitinyl-[E2 ubiquitin-conjugating enzyme]-L-cysteine + [acceptor protein]-L-lysine = [E2 ubiquitin-conjugating enzyme]-L-cysteine + N(6)-ubiquitinyl-[acceptor protein]-L-lysine.</text>
        <dbReference type="EC" id="2.3.2.27"/>
    </reaction>
</comment>
<protein>
    <recommendedName>
        <fullName evidence="2">RING-type E3 ubiquitin transferase</fullName>
        <ecNumber evidence="2">2.3.2.27</ecNumber>
    </recommendedName>
</protein>
<evidence type="ECO:0000256" key="1">
    <source>
        <dbReference type="ARBA" id="ARBA00000900"/>
    </source>
</evidence>
<evidence type="ECO:0000256" key="8">
    <source>
        <dbReference type="SAM" id="Phobius"/>
    </source>
</evidence>
<dbReference type="OrthoDB" id="637090at2759"/>
<keyword evidence="3" id="KW-0479">Metal-binding</keyword>
<evidence type="ECO:0000256" key="2">
    <source>
        <dbReference type="ARBA" id="ARBA00012483"/>
    </source>
</evidence>
<proteinExistence type="inferred from homology"/>
<evidence type="ECO:0000256" key="3">
    <source>
        <dbReference type="ARBA" id="ARBA00022723"/>
    </source>
</evidence>
<keyword evidence="4 7" id="KW-0863">Zinc-finger</keyword>
<dbReference type="Gene3D" id="3.30.40.10">
    <property type="entry name" value="Zinc/RING finger domain, C3HC4 (zinc finger)"/>
    <property type="match status" value="1"/>
</dbReference>
<dbReference type="InterPro" id="IPR001841">
    <property type="entry name" value="Znf_RING"/>
</dbReference>
<keyword evidence="5" id="KW-0862">Zinc</keyword>
<dbReference type="EC" id="2.3.2.27" evidence="2"/>
<comment type="caution">
    <text evidence="10">The sequence shown here is derived from an EMBL/GenBank/DDBJ whole genome shotgun (WGS) entry which is preliminary data.</text>
</comment>
<dbReference type="PANTHER" id="PTHR14155">
    <property type="entry name" value="RING FINGER DOMAIN-CONTAINING"/>
    <property type="match status" value="1"/>
</dbReference>
<evidence type="ECO:0000313" key="10">
    <source>
        <dbReference type="EMBL" id="CAD6233306.1"/>
    </source>
</evidence>
<evidence type="ECO:0000256" key="5">
    <source>
        <dbReference type="ARBA" id="ARBA00022833"/>
    </source>
</evidence>
<dbReference type="SMART" id="SM00184">
    <property type="entry name" value="RING"/>
    <property type="match status" value="1"/>
</dbReference>
<evidence type="ECO:0000313" key="11">
    <source>
        <dbReference type="Proteomes" id="UP000604825"/>
    </source>
</evidence>
<name>A0A811NYM9_9POAL</name>
<accession>A0A811NYM9</accession>
<dbReference type="InterPro" id="IPR013083">
    <property type="entry name" value="Znf_RING/FYVE/PHD"/>
</dbReference>
<dbReference type="InterPro" id="IPR053238">
    <property type="entry name" value="RING-H2_zinc_finger"/>
</dbReference>
<gene>
    <name evidence="10" type="ORF">NCGR_LOCUS22740</name>
</gene>
<keyword evidence="8" id="KW-1133">Transmembrane helix</keyword>
<comment type="similarity">
    <text evidence="6">Belongs to the RING-type zinc finger family. ATL subfamily.</text>
</comment>
<dbReference type="GO" id="GO:0008270">
    <property type="term" value="F:zinc ion binding"/>
    <property type="evidence" value="ECO:0007669"/>
    <property type="project" value="UniProtKB-KW"/>
</dbReference>
<dbReference type="PROSITE" id="PS50089">
    <property type="entry name" value="ZF_RING_2"/>
    <property type="match status" value="1"/>
</dbReference>
<organism evidence="10 11">
    <name type="scientific">Miscanthus lutarioriparius</name>
    <dbReference type="NCBI Taxonomy" id="422564"/>
    <lineage>
        <taxon>Eukaryota</taxon>
        <taxon>Viridiplantae</taxon>
        <taxon>Streptophyta</taxon>
        <taxon>Embryophyta</taxon>
        <taxon>Tracheophyta</taxon>
        <taxon>Spermatophyta</taxon>
        <taxon>Magnoliopsida</taxon>
        <taxon>Liliopsida</taxon>
        <taxon>Poales</taxon>
        <taxon>Poaceae</taxon>
        <taxon>PACMAD clade</taxon>
        <taxon>Panicoideae</taxon>
        <taxon>Andropogonodae</taxon>
        <taxon>Andropogoneae</taxon>
        <taxon>Saccharinae</taxon>
        <taxon>Miscanthus</taxon>
    </lineage>
</organism>
<feature type="domain" description="RING-type" evidence="9">
    <location>
        <begin position="105"/>
        <end position="147"/>
    </location>
</feature>
<evidence type="ECO:0000256" key="4">
    <source>
        <dbReference type="ARBA" id="ARBA00022771"/>
    </source>
</evidence>
<dbReference type="PANTHER" id="PTHR14155:SF626">
    <property type="entry name" value="RING-TYPE DOMAIN-CONTAINING PROTEIN"/>
    <property type="match status" value="1"/>
</dbReference>
<dbReference type="EMBL" id="CAJGYO010000005">
    <property type="protein sequence ID" value="CAD6233306.1"/>
    <property type="molecule type" value="Genomic_DNA"/>
</dbReference>
<dbReference type="GO" id="GO:0061630">
    <property type="term" value="F:ubiquitin protein ligase activity"/>
    <property type="evidence" value="ECO:0007669"/>
    <property type="project" value="UniProtKB-EC"/>
</dbReference>
<dbReference type="AlphaFoldDB" id="A0A811NYM9"/>
<dbReference type="SUPFAM" id="SSF57850">
    <property type="entry name" value="RING/U-box"/>
    <property type="match status" value="1"/>
</dbReference>
<dbReference type="CDD" id="cd16461">
    <property type="entry name" value="RING-H2_EL5-like"/>
    <property type="match status" value="1"/>
</dbReference>
<evidence type="ECO:0000259" key="9">
    <source>
        <dbReference type="PROSITE" id="PS50089"/>
    </source>
</evidence>
<sequence length="194" mass="20559">MSSNSPASPGAGGTRCCKATTLVAVAATSFVCCFVLVVAFLFVRFLLLRQRWRHRARRLLQEQHHRSKPGLGAAAIAMLPSFPYRRRAEGSTSVPAAAAAAAAECAVCLGVLDEGQMVRQLPGCKHVFHQECIDVWLASRASCPVCRGKAEPPAPARAEDDRAAAASTPARVAAVEMFGDEELASSSTPRGARV</sequence>
<keyword evidence="11" id="KW-1185">Reference proteome</keyword>
<dbReference type="Proteomes" id="UP000604825">
    <property type="component" value="Unassembled WGS sequence"/>
</dbReference>
<feature type="transmembrane region" description="Helical" evidence="8">
    <location>
        <begin position="20"/>
        <end position="47"/>
    </location>
</feature>
<keyword evidence="8" id="KW-0812">Transmembrane</keyword>
<keyword evidence="8" id="KW-0472">Membrane</keyword>
<dbReference type="Pfam" id="PF13639">
    <property type="entry name" value="zf-RING_2"/>
    <property type="match status" value="1"/>
</dbReference>